<proteinExistence type="predicted"/>
<feature type="transmembrane region" description="Helical" evidence="7">
    <location>
        <begin position="94"/>
        <end position="115"/>
    </location>
</feature>
<keyword evidence="6 7" id="KW-0472">Membrane</keyword>
<evidence type="ECO:0000256" key="1">
    <source>
        <dbReference type="ARBA" id="ARBA00004651"/>
    </source>
</evidence>
<feature type="transmembrane region" description="Helical" evidence="7">
    <location>
        <begin position="347"/>
        <end position="373"/>
    </location>
</feature>
<keyword evidence="4 7" id="KW-0812">Transmembrane</keyword>
<dbReference type="RefSeq" id="WP_197312065.1">
    <property type="nucleotide sequence ID" value="NZ_JADZLT010000052.1"/>
</dbReference>
<feature type="transmembrane region" description="Helical" evidence="7">
    <location>
        <begin position="426"/>
        <end position="444"/>
    </location>
</feature>
<evidence type="ECO:0000259" key="8">
    <source>
        <dbReference type="PROSITE" id="PS50850"/>
    </source>
</evidence>
<feature type="transmembrane region" description="Helical" evidence="7">
    <location>
        <begin position="68"/>
        <end position="88"/>
    </location>
</feature>
<feature type="transmembrane region" description="Helical" evidence="7">
    <location>
        <begin position="127"/>
        <end position="145"/>
    </location>
</feature>
<name>A0A931I3X0_9HYPH</name>
<keyword evidence="5 7" id="KW-1133">Transmembrane helix</keyword>
<evidence type="ECO:0000256" key="7">
    <source>
        <dbReference type="SAM" id="Phobius"/>
    </source>
</evidence>
<protein>
    <submittedName>
        <fullName evidence="9">DHA2 family efflux MFS transporter permease subunit</fullName>
    </submittedName>
</protein>
<dbReference type="NCBIfam" id="TIGR00711">
    <property type="entry name" value="efflux_EmrB"/>
    <property type="match status" value="1"/>
</dbReference>
<dbReference type="GO" id="GO:0022857">
    <property type="term" value="F:transmembrane transporter activity"/>
    <property type="evidence" value="ECO:0007669"/>
    <property type="project" value="InterPro"/>
</dbReference>
<dbReference type="InterPro" id="IPR036259">
    <property type="entry name" value="MFS_trans_sf"/>
</dbReference>
<dbReference type="InterPro" id="IPR011701">
    <property type="entry name" value="MFS"/>
</dbReference>
<feature type="transmembrane region" description="Helical" evidence="7">
    <location>
        <begin position="385"/>
        <end position="406"/>
    </location>
</feature>
<sequence>MLIPLIIACALFMENLDSSVVATSLPVIAADLGVDPVALKLAFTSYLLSIAVFTPISGWCADRYGARTVFRTAIVVFTLGSVACGFAGTLHQFVGARVLQGLGGAMMVPVGRLVLLRSVERSDYVRALSWLTIPGLMGPVLGPPVGGFITTFFDWRWIFWVNVPIGVIGFVLVSIYIQNFKEEERRPLDRVGFVFSAIGLSGLVFGLAASGIGLVPEMWETILIGGGAGFVLLYIVHALRTEHPLIDLRLLRLVTFRTSVLGGLMFRLGIGALPFLLPLMLQLGFGLTAFQSGMLTFASAAGAMAMKVTAPPILRRFGFRKVLAINAILSAIFIAACALFTPATPGAAIFAVLTVGGFFRSLQFTAFNAVGFADIPRDKMSQATSLSSVMQQVSVAAGVTVAAFVLEASRSARGSTELAVSDFQNAFLVAGILSSLAIIVALRLPRDAGAEISGHRVRGSGAALNTAAKAPDDAV</sequence>
<keyword evidence="10" id="KW-1185">Reference proteome</keyword>
<accession>A0A931I3X0</accession>
<dbReference type="AlphaFoldDB" id="A0A931I3X0"/>
<evidence type="ECO:0000313" key="9">
    <source>
        <dbReference type="EMBL" id="MBH0238984.1"/>
    </source>
</evidence>
<dbReference type="Gene3D" id="1.20.1720.10">
    <property type="entry name" value="Multidrug resistance protein D"/>
    <property type="match status" value="1"/>
</dbReference>
<feature type="transmembrane region" description="Helical" evidence="7">
    <location>
        <begin position="260"/>
        <end position="281"/>
    </location>
</feature>
<feature type="transmembrane region" description="Helical" evidence="7">
    <location>
        <begin position="157"/>
        <end position="179"/>
    </location>
</feature>
<evidence type="ECO:0000256" key="2">
    <source>
        <dbReference type="ARBA" id="ARBA00022448"/>
    </source>
</evidence>
<reference evidence="9" key="1">
    <citation type="submission" date="2020-12" db="EMBL/GenBank/DDBJ databases">
        <title>Methylobrevis albus sp. nov., isolated from fresh water lack sediment.</title>
        <authorList>
            <person name="Zou Q."/>
        </authorList>
    </citation>
    <scope>NUCLEOTIDE SEQUENCE</scope>
    <source>
        <strain evidence="9">L22</strain>
    </source>
</reference>
<evidence type="ECO:0000256" key="5">
    <source>
        <dbReference type="ARBA" id="ARBA00022989"/>
    </source>
</evidence>
<feature type="transmembrane region" description="Helical" evidence="7">
    <location>
        <begin position="287"/>
        <end position="310"/>
    </location>
</feature>
<feature type="transmembrane region" description="Helical" evidence="7">
    <location>
        <begin position="322"/>
        <end position="341"/>
    </location>
</feature>
<dbReference type="SUPFAM" id="SSF103473">
    <property type="entry name" value="MFS general substrate transporter"/>
    <property type="match status" value="1"/>
</dbReference>
<feature type="domain" description="Major facilitator superfamily (MFS) profile" evidence="8">
    <location>
        <begin position="3"/>
        <end position="449"/>
    </location>
</feature>
<dbReference type="InterPro" id="IPR020846">
    <property type="entry name" value="MFS_dom"/>
</dbReference>
<dbReference type="InterPro" id="IPR004638">
    <property type="entry name" value="EmrB-like"/>
</dbReference>
<comment type="caution">
    <text evidence="9">The sequence shown here is derived from an EMBL/GenBank/DDBJ whole genome shotgun (WGS) entry which is preliminary data.</text>
</comment>
<gene>
    <name evidence="9" type="ORF">I5731_14215</name>
</gene>
<keyword evidence="2" id="KW-0813">Transport</keyword>
<dbReference type="PANTHER" id="PTHR42718">
    <property type="entry name" value="MAJOR FACILITATOR SUPERFAMILY MULTIDRUG TRANSPORTER MFSC"/>
    <property type="match status" value="1"/>
</dbReference>
<evidence type="ECO:0000256" key="3">
    <source>
        <dbReference type="ARBA" id="ARBA00022475"/>
    </source>
</evidence>
<evidence type="ECO:0000256" key="6">
    <source>
        <dbReference type="ARBA" id="ARBA00023136"/>
    </source>
</evidence>
<evidence type="ECO:0000256" key="4">
    <source>
        <dbReference type="ARBA" id="ARBA00022692"/>
    </source>
</evidence>
<feature type="transmembrane region" description="Helical" evidence="7">
    <location>
        <begin position="191"/>
        <end position="215"/>
    </location>
</feature>
<comment type="subcellular location">
    <subcellularLocation>
        <location evidence="1">Cell membrane</location>
        <topology evidence="1">Multi-pass membrane protein</topology>
    </subcellularLocation>
</comment>
<keyword evidence="3" id="KW-1003">Cell membrane</keyword>
<dbReference type="EMBL" id="JADZLT010000052">
    <property type="protein sequence ID" value="MBH0238984.1"/>
    <property type="molecule type" value="Genomic_DNA"/>
</dbReference>
<dbReference type="Proteomes" id="UP000631694">
    <property type="component" value="Unassembled WGS sequence"/>
</dbReference>
<dbReference type="CDD" id="cd17503">
    <property type="entry name" value="MFS_LmrB_MDR_like"/>
    <property type="match status" value="1"/>
</dbReference>
<feature type="transmembrane region" description="Helical" evidence="7">
    <location>
        <begin position="38"/>
        <end position="61"/>
    </location>
</feature>
<dbReference type="PANTHER" id="PTHR42718:SF46">
    <property type="entry name" value="BLR6921 PROTEIN"/>
    <property type="match status" value="1"/>
</dbReference>
<dbReference type="Pfam" id="PF07690">
    <property type="entry name" value="MFS_1"/>
    <property type="match status" value="2"/>
</dbReference>
<feature type="transmembrane region" description="Helical" evidence="7">
    <location>
        <begin position="221"/>
        <end position="239"/>
    </location>
</feature>
<dbReference type="Gene3D" id="1.20.1250.20">
    <property type="entry name" value="MFS general substrate transporter like domains"/>
    <property type="match status" value="1"/>
</dbReference>
<dbReference type="GO" id="GO:0005886">
    <property type="term" value="C:plasma membrane"/>
    <property type="evidence" value="ECO:0007669"/>
    <property type="project" value="UniProtKB-SubCell"/>
</dbReference>
<organism evidence="9 10">
    <name type="scientific">Methylobrevis albus</name>
    <dbReference type="NCBI Taxonomy" id="2793297"/>
    <lineage>
        <taxon>Bacteria</taxon>
        <taxon>Pseudomonadati</taxon>
        <taxon>Pseudomonadota</taxon>
        <taxon>Alphaproteobacteria</taxon>
        <taxon>Hyphomicrobiales</taxon>
        <taxon>Pleomorphomonadaceae</taxon>
        <taxon>Methylobrevis</taxon>
    </lineage>
</organism>
<dbReference type="PROSITE" id="PS50850">
    <property type="entry name" value="MFS"/>
    <property type="match status" value="1"/>
</dbReference>
<evidence type="ECO:0000313" key="10">
    <source>
        <dbReference type="Proteomes" id="UP000631694"/>
    </source>
</evidence>